<feature type="transmembrane region" description="Helical" evidence="1">
    <location>
        <begin position="103"/>
        <end position="121"/>
    </location>
</feature>
<name>A0A4Q0YM88_9GAMM</name>
<dbReference type="GO" id="GO:0016874">
    <property type="term" value="F:ligase activity"/>
    <property type="evidence" value="ECO:0007669"/>
    <property type="project" value="UniProtKB-KW"/>
</dbReference>
<evidence type="ECO:0000259" key="2">
    <source>
        <dbReference type="Pfam" id="PF11846"/>
    </source>
</evidence>
<dbReference type="RefSeq" id="WP_129123559.1">
    <property type="nucleotide sequence ID" value="NZ_PEIB01000029.1"/>
</dbReference>
<dbReference type="OrthoDB" id="5596698at2"/>
<comment type="caution">
    <text evidence="3">The sequence shown here is derived from an EMBL/GenBank/DDBJ whole genome shotgun (WGS) entry which is preliminary data.</text>
</comment>
<dbReference type="AlphaFoldDB" id="A0A4Q0YM88"/>
<keyword evidence="3" id="KW-0436">Ligase</keyword>
<feature type="transmembrane region" description="Helical" evidence="1">
    <location>
        <begin position="446"/>
        <end position="468"/>
    </location>
</feature>
<evidence type="ECO:0000313" key="3">
    <source>
        <dbReference type="EMBL" id="RXJ71957.1"/>
    </source>
</evidence>
<reference evidence="3 4" key="1">
    <citation type="submission" date="2017-10" db="EMBL/GenBank/DDBJ databases">
        <title>Nyctiphanis sp. nov., isolated from the stomach of the euphausiid Nyctiphanes simplex (Hansen, 1911) in the Gulf of California.</title>
        <authorList>
            <person name="Gomez-Gil B."/>
            <person name="Aguilar-Mendez M."/>
            <person name="Lopez-Cortes A."/>
            <person name="Gomez-Gutierrez J."/>
            <person name="Roque A."/>
            <person name="Lang E."/>
            <person name="Gonzalez-Castillo A."/>
        </authorList>
    </citation>
    <scope>NUCLEOTIDE SEQUENCE [LARGE SCALE GENOMIC DNA]</scope>
    <source>
        <strain evidence="3 4">CAIM 600</strain>
    </source>
</reference>
<feature type="transmembrane region" description="Helical" evidence="1">
    <location>
        <begin position="252"/>
        <end position="270"/>
    </location>
</feature>
<keyword evidence="4" id="KW-1185">Reference proteome</keyword>
<proteinExistence type="predicted"/>
<keyword evidence="1" id="KW-0812">Transmembrane</keyword>
<feature type="domain" description="Virulence factor membrane-bound polymerase C-terminal" evidence="2">
    <location>
        <begin position="419"/>
        <end position="569"/>
    </location>
</feature>
<feature type="transmembrane region" description="Helical" evidence="1">
    <location>
        <begin position="48"/>
        <end position="67"/>
    </location>
</feature>
<feature type="transmembrane region" description="Helical" evidence="1">
    <location>
        <begin position="133"/>
        <end position="151"/>
    </location>
</feature>
<dbReference type="Proteomes" id="UP000290287">
    <property type="component" value="Unassembled WGS sequence"/>
</dbReference>
<organism evidence="3 4">
    <name type="scientific">Veronia nyctiphanis</name>
    <dbReference type="NCBI Taxonomy" id="1278244"/>
    <lineage>
        <taxon>Bacteria</taxon>
        <taxon>Pseudomonadati</taxon>
        <taxon>Pseudomonadota</taxon>
        <taxon>Gammaproteobacteria</taxon>
        <taxon>Vibrionales</taxon>
        <taxon>Vibrionaceae</taxon>
        <taxon>Veronia</taxon>
    </lineage>
</organism>
<feature type="transmembrane region" description="Helical" evidence="1">
    <location>
        <begin position="228"/>
        <end position="246"/>
    </location>
</feature>
<feature type="transmembrane region" description="Helical" evidence="1">
    <location>
        <begin position="79"/>
        <end position="97"/>
    </location>
</feature>
<evidence type="ECO:0000313" key="4">
    <source>
        <dbReference type="Proteomes" id="UP000290287"/>
    </source>
</evidence>
<feature type="transmembrane region" description="Helical" evidence="1">
    <location>
        <begin position="393"/>
        <end position="411"/>
    </location>
</feature>
<feature type="transmembrane region" description="Helical" evidence="1">
    <location>
        <begin position="277"/>
        <end position="295"/>
    </location>
</feature>
<evidence type="ECO:0000256" key="1">
    <source>
        <dbReference type="SAM" id="Phobius"/>
    </source>
</evidence>
<feature type="transmembrane region" description="Helical" evidence="1">
    <location>
        <begin position="199"/>
        <end position="216"/>
    </location>
</feature>
<keyword evidence="1" id="KW-0472">Membrane</keyword>
<sequence length="573" mass="64051">MLNTLQRQRTTILRKPLTKHLLLSVAVMFLFCLPLSEADLLVSGLHHPAIASTFLIVVVAIASGLLEIARQHTFRSSPLTIWLAITFFIANLPILYVHGDPATSWQTLISTAGCLLFFIALQQFSFNHSQRQLLLWLPFLGAGLIALPLLTPSVQAGLTSGTEYLSSEKWLDPSWISTFETGIGSVTINTSLPEFNHSASVAVLLTSLPLSAYLLARTHSYKKNFTSLHLLLVLAPVANVCALMALNQPWLVTAIVVSATLVQPFLFRFARKIHQGLWNLSVLWGFWFSAMAGWLPDGALLSPLLTEEHRALVLQALQIIQAAPFQGAGDGMLTQYMLLFGLEHNQVLPLPTLFPSWLIGWVAMSGICILIAFTIFLIGISVRLFNAPTGTRLILVTILTPSLIAMLSTSYTDANPTLALLFMTLVFWVDQLTGRYRKSPVIMTRPIIWFSVPAVAASFILVVSSVFISEQLVKPQNVDNRSLALYREHPWWQSYVDDELEQRQFIEDIAQENIRDIEQYLQSRLARVARHPNPDGYQNVIDLAIMLGKNQHAYQLKQEAQMLFPDSLFEPKE</sequence>
<keyword evidence="1" id="KW-1133">Transmembrane helix</keyword>
<dbReference type="EMBL" id="PEIB01000029">
    <property type="protein sequence ID" value="RXJ71957.1"/>
    <property type="molecule type" value="Genomic_DNA"/>
</dbReference>
<dbReference type="Pfam" id="PF11846">
    <property type="entry name" value="Wzy_C_2"/>
    <property type="match status" value="1"/>
</dbReference>
<gene>
    <name evidence="3" type="ORF">CS022_18980</name>
</gene>
<dbReference type="InterPro" id="IPR021797">
    <property type="entry name" value="Wzy_C_2"/>
</dbReference>
<feature type="transmembrane region" description="Helical" evidence="1">
    <location>
        <begin position="358"/>
        <end position="381"/>
    </location>
</feature>
<protein>
    <submittedName>
        <fullName evidence="3">Lipid A core--O-antigen ligase</fullName>
    </submittedName>
</protein>
<accession>A0A4Q0YM88</accession>